<dbReference type="AlphaFoldDB" id="K0I8Q8"/>
<proteinExistence type="predicted"/>
<dbReference type="KEGG" id="nga:Ngar_c07180"/>
<gene>
    <name evidence="2" type="ordered locus">Ngar_c07180</name>
</gene>
<feature type="domain" description="Metallo-beta-lactamase" evidence="1">
    <location>
        <begin position="38"/>
        <end position="213"/>
    </location>
</feature>
<dbReference type="InParanoid" id="K0I8Q8"/>
<dbReference type="HOGENOM" id="CLU_711005_0_0_2"/>
<dbReference type="GeneID" id="13795113"/>
<sequence length="388" mass="42481">MASEDLQIRINGVLPDIDAGATAANTSLSMFYQGFHLLVDAGSGVQESIKKNAGMPDAVLITNAKMQHISDLPSLVKEKNAKVYCTAECGQQIAKELPSIGSPSSSFVHVSPGTPFEVGPFSVVPIAADNAGDRPGMPGSVIYVIRAGSRKVVAGWDFLKLPGADERILWNPDLLVLGTETYNEHPSTGMISVSEAYNIVRRWNAKLCYVLHYSGEKDREDAKNQWHRGPARPLSPDELQKAIDDHLLVSGAEGKYVIKVAREGMTWSPAEETVEEEGPTGKRIEVDALDRHTFAIEKMDDGKVALTIEDSINRLTAEFVNPKSGENSLHGNAIKNMMMKGPELELTVSGNTVRIDITKGKKTLFAGDMQVSERDSKRIIRYLHENFH</sequence>
<dbReference type="STRING" id="1237085.Ngar_c07180"/>
<dbReference type="RefSeq" id="WP_015018207.1">
    <property type="nucleotide sequence ID" value="NC_018719.1"/>
</dbReference>
<evidence type="ECO:0000313" key="2">
    <source>
        <dbReference type="EMBL" id="AFU57661.1"/>
    </source>
</evidence>
<dbReference type="InterPro" id="IPR001279">
    <property type="entry name" value="Metallo-B-lactamas"/>
</dbReference>
<evidence type="ECO:0000259" key="1">
    <source>
        <dbReference type="Pfam" id="PF12706"/>
    </source>
</evidence>
<dbReference type="OrthoDB" id="9044at2157"/>
<reference evidence="2 3" key="1">
    <citation type="journal article" date="2012" name="Environ. Microbiol.">
        <title>The genome of the ammonia-oxidizing Candidatus Nitrososphaera gargensis: insights into metabolic versatility and environmental adaptations.</title>
        <authorList>
            <person name="Spang A."/>
            <person name="Poehlein A."/>
            <person name="Offre P."/>
            <person name="Zumbragel S."/>
            <person name="Haider S."/>
            <person name="Rychlik N."/>
            <person name="Nowka B."/>
            <person name="Schmeisser C."/>
            <person name="Lebedeva E.V."/>
            <person name="Rattei T."/>
            <person name="Bohm C."/>
            <person name="Schmid M."/>
            <person name="Galushko A."/>
            <person name="Hatzenpichler R."/>
            <person name="Weinmaier T."/>
            <person name="Daniel R."/>
            <person name="Schleper C."/>
            <person name="Spieck E."/>
            <person name="Streit W."/>
            <person name="Wagner M."/>
        </authorList>
    </citation>
    <scope>NUCLEOTIDE SEQUENCE [LARGE SCALE GENOMIC DNA]</scope>
    <source>
        <strain evidence="3">Ga9.2</strain>
    </source>
</reference>
<dbReference type="EMBL" id="CP002408">
    <property type="protein sequence ID" value="AFU57661.1"/>
    <property type="molecule type" value="Genomic_DNA"/>
</dbReference>
<dbReference type="Pfam" id="PF12706">
    <property type="entry name" value="Lactamase_B_2"/>
    <property type="match status" value="1"/>
</dbReference>
<evidence type="ECO:0000313" key="3">
    <source>
        <dbReference type="Proteomes" id="UP000008037"/>
    </source>
</evidence>
<dbReference type="Gene3D" id="3.60.15.10">
    <property type="entry name" value="Ribonuclease Z/Hydroxyacylglutathione hydrolase-like"/>
    <property type="match status" value="1"/>
</dbReference>
<dbReference type="Proteomes" id="UP000008037">
    <property type="component" value="Chromosome"/>
</dbReference>
<dbReference type="BioCyc" id="CNIT1237085:G1324-716-MONOMER"/>
<dbReference type="InterPro" id="IPR036866">
    <property type="entry name" value="RibonucZ/Hydroxyglut_hydro"/>
</dbReference>
<dbReference type="SUPFAM" id="SSF56281">
    <property type="entry name" value="Metallo-hydrolase/oxidoreductase"/>
    <property type="match status" value="1"/>
</dbReference>
<protein>
    <submittedName>
        <fullName evidence="2">Putative beta-lactamase domain protein</fullName>
    </submittedName>
</protein>
<name>K0I8Q8_NITGG</name>
<accession>K0I8Q8</accession>
<organism evidence="2 3">
    <name type="scientific">Nitrososphaera gargensis (strain Ga9.2)</name>
    <dbReference type="NCBI Taxonomy" id="1237085"/>
    <lineage>
        <taxon>Archaea</taxon>
        <taxon>Nitrososphaerota</taxon>
        <taxon>Nitrososphaeria</taxon>
        <taxon>Nitrososphaerales</taxon>
        <taxon>Nitrososphaeraceae</taxon>
        <taxon>Nitrososphaera</taxon>
    </lineage>
</organism>
<keyword evidence="3" id="KW-1185">Reference proteome</keyword>
<dbReference type="CDD" id="cd06262">
    <property type="entry name" value="metallo-hydrolase-like_MBL-fold"/>
    <property type="match status" value="1"/>
</dbReference>